<protein>
    <submittedName>
        <fullName evidence="3">Nucleoside-specific outer membrane channel protein Tsx</fullName>
    </submittedName>
</protein>
<gene>
    <name evidence="3" type="ORF">SAMN04488071_1616</name>
</gene>
<dbReference type="AlphaFoldDB" id="A0A1G6YGB8"/>
<evidence type="ECO:0000313" key="3">
    <source>
        <dbReference type="EMBL" id="SDD89418.1"/>
    </source>
</evidence>
<feature type="chain" id="PRO_5010208815" evidence="2">
    <location>
        <begin position="21"/>
        <end position="253"/>
    </location>
</feature>
<keyword evidence="2" id="KW-0732">Signal</keyword>
<evidence type="ECO:0000313" key="4">
    <source>
        <dbReference type="Proteomes" id="UP000183685"/>
    </source>
</evidence>
<evidence type="ECO:0000256" key="2">
    <source>
        <dbReference type="SAM" id="SignalP"/>
    </source>
</evidence>
<evidence type="ECO:0000256" key="1">
    <source>
        <dbReference type="ARBA" id="ARBA00008728"/>
    </source>
</evidence>
<dbReference type="InterPro" id="IPR018013">
    <property type="entry name" value="Channel_Tsx-like"/>
</dbReference>
<reference evidence="3 4" key="1">
    <citation type="submission" date="2016-10" db="EMBL/GenBank/DDBJ databases">
        <authorList>
            <person name="de Groot N.N."/>
        </authorList>
    </citation>
    <scope>NUCLEOTIDE SEQUENCE [LARGE SCALE GENOMIC DNA]</scope>
    <source>
        <strain evidence="3 4">CGMCC 1.9109</strain>
    </source>
</reference>
<dbReference type="Gene3D" id="2.40.230.20">
    <property type="entry name" value="Nucleoside-specific channel-forming protein, Tsx-like"/>
    <property type="match status" value="1"/>
</dbReference>
<proteinExistence type="inferred from homology"/>
<dbReference type="Pfam" id="PF03502">
    <property type="entry name" value="Channel_Tsx"/>
    <property type="match status" value="1"/>
</dbReference>
<name>A0A1G6YGB8_9PROT</name>
<dbReference type="OrthoDB" id="104801at2"/>
<feature type="signal peptide" evidence="2">
    <location>
        <begin position="1"/>
        <end position="20"/>
    </location>
</feature>
<sequence>MAVVRPLVLATLLTGTPAVAEDSSPLIWMDNSITALTGTGFEVPGNNISTLTFEHVSAWNWGDVFGFFDYLDYHDNAFTGSSWYGEISPRLSLGKVAGLKFSEDGLVRDVLIATTWERGKDGVEGLLIGGAVDLNLPGFSYFNVHAYARKDTGLGAGFDDMQWTIAWSRPFKVGEQAFVIDGFMDYVVGWGPQETALHLVPQIKWDLGATWGEPGKIWLGTEIDIWKNQFGIKDTAAFDTDQVAINAILKIHF</sequence>
<dbReference type="SUPFAM" id="SSF111364">
    <property type="entry name" value="Tsx-like channel"/>
    <property type="match status" value="1"/>
</dbReference>
<dbReference type="GO" id="GO:0009279">
    <property type="term" value="C:cell outer membrane"/>
    <property type="evidence" value="ECO:0007669"/>
    <property type="project" value="InterPro"/>
</dbReference>
<accession>A0A1G6YGB8</accession>
<dbReference type="RefSeq" id="WP_068302574.1">
    <property type="nucleotide sequence ID" value="NZ_FNAK01000003.1"/>
</dbReference>
<dbReference type="STRING" id="637679.GCA_001550055_01297"/>
<dbReference type="InterPro" id="IPR036777">
    <property type="entry name" value="Channel_Tsx-like_sf"/>
</dbReference>
<organism evidence="3 4">
    <name type="scientific">Kordiimonas lacus</name>
    <dbReference type="NCBI Taxonomy" id="637679"/>
    <lineage>
        <taxon>Bacteria</taxon>
        <taxon>Pseudomonadati</taxon>
        <taxon>Pseudomonadota</taxon>
        <taxon>Alphaproteobacteria</taxon>
        <taxon>Kordiimonadales</taxon>
        <taxon>Kordiimonadaceae</taxon>
        <taxon>Kordiimonas</taxon>
    </lineage>
</organism>
<comment type="similarity">
    <text evidence="1">Belongs to the nucleoside-specific channel-forming outer membrane porin (Tsx) (TC 1.B.10) family.</text>
</comment>
<keyword evidence="4" id="KW-1185">Reference proteome</keyword>
<dbReference type="EMBL" id="FNAK01000003">
    <property type="protein sequence ID" value="SDD89418.1"/>
    <property type="molecule type" value="Genomic_DNA"/>
</dbReference>
<dbReference type="Proteomes" id="UP000183685">
    <property type="component" value="Unassembled WGS sequence"/>
</dbReference>